<feature type="non-terminal residue" evidence="1">
    <location>
        <position position="1"/>
    </location>
</feature>
<evidence type="ECO:0000313" key="1">
    <source>
        <dbReference type="EMBL" id="CAK0835158.1"/>
    </source>
</evidence>
<reference evidence="1" key="1">
    <citation type="submission" date="2023-10" db="EMBL/GenBank/DDBJ databases">
        <authorList>
            <person name="Chen Y."/>
            <person name="Shah S."/>
            <person name="Dougan E. K."/>
            <person name="Thang M."/>
            <person name="Chan C."/>
        </authorList>
    </citation>
    <scope>NUCLEOTIDE SEQUENCE [LARGE SCALE GENOMIC DNA]</scope>
</reference>
<dbReference type="EMBL" id="CAUYUJ010013003">
    <property type="protein sequence ID" value="CAK0835158.1"/>
    <property type="molecule type" value="Genomic_DNA"/>
</dbReference>
<keyword evidence="2" id="KW-1185">Reference proteome</keyword>
<gene>
    <name evidence="1" type="ORF">PCOR1329_LOCUS32271</name>
</gene>
<sequence>AAARWTTFSDDAWEAAENAAFAAMCERERQPCAPQNAGLSAISEDGWELAEKAAILNQQGHAEQLPVLQAEEVDMIKAVSIMPEVTTDDLLIMQATRAGAVPTEHGPPRFQ</sequence>
<feature type="non-terminal residue" evidence="1">
    <location>
        <position position="111"/>
    </location>
</feature>
<organism evidence="1 2">
    <name type="scientific">Prorocentrum cordatum</name>
    <dbReference type="NCBI Taxonomy" id="2364126"/>
    <lineage>
        <taxon>Eukaryota</taxon>
        <taxon>Sar</taxon>
        <taxon>Alveolata</taxon>
        <taxon>Dinophyceae</taxon>
        <taxon>Prorocentrales</taxon>
        <taxon>Prorocentraceae</taxon>
        <taxon>Prorocentrum</taxon>
    </lineage>
</organism>
<protein>
    <submittedName>
        <fullName evidence="1">Uncharacterized protein</fullName>
    </submittedName>
</protein>
<proteinExistence type="predicted"/>
<evidence type="ECO:0000313" key="2">
    <source>
        <dbReference type="Proteomes" id="UP001189429"/>
    </source>
</evidence>
<accession>A0ABN9SSY3</accession>
<comment type="caution">
    <text evidence="1">The sequence shown here is derived from an EMBL/GenBank/DDBJ whole genome shotgun (WGS) entry which is preliminary data.</text>
</comment>
<name>A0ABN9SSY3_9DINO</name>
<dbReference type="Proteomes" id="UP001189429">
    <property type="component" value="Unassembled WGS sequence"/>
</dbReference>